<evidence type="ECO:0000256" key="4">
    <source>
        <dbReference type="ARBA" id="ARBA00022598"/>
    </source>
</evidence>
<evidence type="ECO:0000259" key="13">
    <source>
        <dbReference type="PROSITE" id="PS50975"/>
    </source>
</evidence>
<dbReference type="Gene3D" id="3.30.470.20">
    <property type="entry name" value="ATP-grasp fold, B domain"/>
    <property type="match status" value="1"/>
</dbReference>
<keyword evidence="7" id="KW-0677">Repeat</keyword>
<comment type="caution">
    <text evidence="14">The sequence shown here is derived from an EMBL/GenBank/DDBJ whole genome shotgun (WGS) entry which is preliminary data.</text>
</comment>
<evidence type="ECO:0000256" key="3">
    <source>
        <dbReference type="ARBA" id="ARBA00022571"/>
    </source>
</evidence>
<evidence type="ECO:0000256" key="7">
    <source>
        <dbReference type="ARBA" id="ARBA00022737"/>
    </source>
</evidence>
<accession>T1AAC0</accession>
<dbReference type="GO" id="GO:0046872">
    <property type="term" value="F:metal ion binding"/>
    <property type="evidence" value="ECO:0007669"/>
    <property type="project" value="UniProtKB-KW"/>
</dbReference>
<protein>
    <submittedName>
        <fullName evidence="14">Carbamoyl-phosphate synthase, large subunit</fullName>
    </submittedName>
</protein>
<keyword evidence="5" id="KW-0028">Amino-acid biosynthesis</keyword>
<dbReference type="PANTHER" id="PTHR11405:SF53">
    <property type="entry name" value="CARBAMOYL-PHOSPHATE SYNTHASE [AMMONIA], MITOCHONDRIAL"/>
    <property type="match status" value="1"/>
</dbReference>
<evidence type="ECO:0000256" key="1">
    <source>
        <dbReference type="ARBA" id="ARBA00005077"/>
    </source>
</evidence>
<dbReference type="GO" id="GO:0004088">
    <property type="term" value="F:carbamoyl-phosphate synthase (glutamine-hydrolyzing) activity"/>
    <property type="evidence" value="ECO:0007669"/>
    <property type="project" value="UniProtKB-EC"/>
</dbReference>
<evidence type="ECO:0000256" key="10">
    <source>
        <dbReference type="ARBA" id="ARBA00023211"/>
    </source>
</evidence>
<feature type="non-terminal residue" evidence="14">
    <location>
        <position position="1"/>
    </location>
</feature>
<evidence type="ECO:0000256" key="6">
    <source>
        <dbReference type="ARBA" id="ARBA00022723"/>
    </source>
</evidence>
<comment type="pathway">
    <text evidence="1">Amino-acid biosynthesis; L-arginine biosynthesis; carbamoyl phosphate from bicarbonate: step 1/1.</text>
</comment>
<dbReference type="GO" id="GO:0004087">
    <property type="term" value="F:carbamoyl-phosphate synthase (ammonia) activity"/>
    <property type="evidence" value="ECO:0007669"/>
    <property type="project" value="UniProtKB-EC"/>
</dbReference>
<dbReference type="GO" id="GO:0006526">
    <property type="term" value="P:L-arginine biosynthetic process"/>
    <property type="evidence" value="ECO:0007669"/>
    <property type="project" value="UniProtKB-KW"/>
</dbReference>
<keyword evidence="4" id="KW-0436">Ligase</keyword>
<gene>
    <name evidence="14" type="ORF">B1B_08703</name>
</gene>
<dbReference type="GO" id="GO:0006541">
    <property type="term" value="P:glutamine metabolic process"/>
    <property type="evidence" value="ECO:0007669"/>
    <property type="project" value="TreeGrafter"/>
</dbReference>
<dbReference type="InterPro" id="IPR005483">
    <property type="entry name" value="CPSase_dom"/>
</dbReference>
<keyword evidence="3" id="KW-0055">Arginine biosynthesis</keyword>
<keyword evidence="6" id="KW-0479">Metal-binding</keyword>
<sequence length="147" mass="15728">SNDSPVLLDRFLDVAIEVDVDAVCDGEQVLIGGIMEHVEQAGVHSGDSGCCLPPNSLSAELQAQLREQTRKLANALQVVGLMNIQFAIQNGVIYVLEVNPRASRTVPFVSKATGLPLAKIAARVMTGRRLAALGVGEVRTPEYYSVK</sequence>
<comment type="catalytic activity">
    <reaction evidence="11">
        <text>hydrogencarbonate + NH4(+) + 2 ATP = carbamoyl phosphate + 2 ADP + phosphate + 2 H(+)</text>
        <dbReference type="Rhea" id="RHEA:18029"/>
        <dbReference type="ChEBI" id="CHEBI:15378"/>
        <dbReference type="ChEBI" id="CHEBI:17544"/>
        <dbReference type="ChEBI" id="CHEBI:28938"/>
        <dbReference type="ChEBI" id="CHEBI:30616"/>
        <dbReference type="ChEBI" id="CHEBI:43474"/>
        <dbReference type="ChEBI" id="CHEBI:58228"/>
        <dbReference type="ChEBI" id="CHEBI:456216"/>
        <dbReference type="EC" id="6.3.4.16"/>
    </reaction>
</comment>
<reference evidence="14" key="1">
    <citation type="submission" date="2013-08" db="EMBL/GenBank/DDBJ databases">
        <authorList>
            <person name="Mendez C."/>
            <person name="Richter M."/>
            <person name="Ferrer M."/>
            <person name="Sanchez J."/>
        </authorList>
    </citation>
    <scope>NUCLEOTIDE SEQUENCE</scope>
</reference>
<dbReference type="SUPFAM" id="SSF56059">
    <property type="entry name" value="Glutathione synthetase ATP-binding domain-like"/>
    <property type="match status" value="1"/>
</dbReference>
<dbReference type="AlphaFoldDB" id="T1AAC0"/>
<dbReference type="InterPro" id="IPR005479">
    <property type="entry name" value="CPAse_ATP-bd"/>
</dbReference>
<comment type="catalytic activity">
    <reaction evidence="12">
        <text>hydrogencarbonate + L-glutamine + 2 ATP + H2O = carbamoyl phosphate + L-glutamate + 2 ADP + phosphate + 2 H(+)</text>
        <dbReference type="Rhea" id="RHEA:18633"/>
        <dbReference type="ChEBI" id="CHEBI:15377"/>
        <dbReference type="ChEBI" id="CHEBI:15378"/>
        <dbReference type="ChEBI" id="CHEBI:17544"/>
        <dbReference type="ChEBI" id="CHEBI:29985"/>
        <dbReference type="ChEBI" id="CHEBI:30616"/>
        <dbReference type="ChEBI" id="CHEBI:43474"/>
        <dbReference type="ChEBI" id="CHEBI:58228"/>
        <dbReference type="ChEBI" id="CHEBI:58359"/>
        <dbReference type="ChEBI" id="CHEBI:456216"/>
        <dbReference type="EC" id="6.3.5.5"/>
    </reaction>
</comment>
<keyword evidence="8" id="KW-0547">Nucleotide-binding</keyword>
<evidence type="ECO:0000256" key="11">
    <source>
        <dbReference type="ARBA" id="ARBA00047359"/>
    </source>
</evidence>
<name>T1AAC0_9ZZZZ</name>
<dbReference type="InterPro" id="IPR011761">
    <property type="entry name" value="ATP-grasp"/>
</dbReference>
<feature type="non-terminal residue" evidence="14">
    <location>
        <position position="147"/>
    </location>
</feature>
<dbReference type="GO" id="GO:0005524">
    <property type="term" value="F:ATP binding"/>
    <property type="evidence" value="ECO:0007669"/>
    <property type="project" value="UniProtKB-KW"/>
</dbReference>
<keyword evidence="9" id="KW-0067">ATP-binding</keyword>
<feature type="domain" description="ATP-grasp" evidence="13">
    <location>
        <begin position="3"/>
        <end position="126"/>
    </location>
</feature>
<organism evidence="14">
    <name type="scientific">mine drainage metagenome</name>
    <dbReference type="NCBI Taxonomy" id="410659"/>
    <lineage>
        <taxon>unclassified sequences</taxon>
        <taxon>metagenomes</taxon>
        <taxon>ecological metagenomes</taxon>
    </lineage>
</organism>
<evidence type="ECO:0000313" key="14">
    <source>
        <dbReference type="EMBL" id="EQD57616.1"/>
    </source>
</evidence>
<reference evidence="14" key="2">
    <citation type="journal article" date="2014" name="ISME J.">
        <title>Microbial stratification in low pH oxic and suboxic macroscopic growths along an acid mine drainage.</title>
        <authorList>
            <person name="Mendez-Garcia C."/>
            <person name="Mesa V."/>
            <person name="Sprenger R.R."/>
            <person name="Richter M."/>
            <person name="Diez M.S."/>
            <person name="Solano J."/>
            <person name="Bargiela R."/>
            <person name="Golyshina O.V."/>
            <person name="Manteca A."/>
            <person name="Ramos J.L."/>
            <person name="Gallego J.R."/>
            <person name="Llorente I."/>
            <person name="Martins Dos Santos V.A."/>
            <person name="Jensen O.N."/>
            <person name="Pelaez A.I."/>
            <person name="Sanchez J."/>
            <person name="Ferrer M."/>
        </authorList>
    </citation>
    <scope>NUCLEOTIDE SEQUENCE</scope>
</reference>
<evidence type="ECO:0000256" key="12">
    <source>
        <dbReference type="ARBA" id="ARBA00048816"/>
    </source>
</evidence>
<dbReference type="PROSITE" id="PS50975">
    <property type="entry name" value="ATP_GRASP"/>
    <property type="match status" value="1"/>
</dbReference>
<dbReference type="FunFam" id="3.30.470.20:FF:000026">
    <property type="entry name" value="Carbamoyl-phosphate synthase large chain"/>
    <property type="match status" value="1"/>
</dbReference>
<comment type="similarity">
    <text evidence="2">Belongs to the CarB family.</text>
</comment>
<dbReference type="PRINTS" id="PR00098">
    <property type="entry name" value="CPSASE"/>
</dbReference>
<keyword evidence="10" id="KW-0464">Manganese</keyword>
<dbReference type="PROSITE" id="PS00867">
    <property type="entry name" value="CPSASE_2"/>
    <property type="match status" value="1"/>
</dbReference>
<evidence type="ECO:0000256" key="9">
    <source>
        <dbReference type="ARBA" id="ARBA00022840"/>
    </source>
</evidence>
<dbReference type="EMBL" id="AUZY01005706">
    <property type="protein sequence ID" value="EQD57616.1"/>
    <property type="molecule type" value="Genomic_DNA"/>
</dbReference>
<evidence type="ECO:0000256" key="8">
    <source>
        <dbReference type="ARBA" id="ARBA00022741"/>
    </source>
</evidence>
<evidence type="ECO:0000256" key="2">
    <source>
        <dbReference type="ARBA" id="ARBA00009799"/>
    </source>
</evidence>
<dbReference type="GO" id="GO:0005737">
    <property type="term" value="C:cytoplasm"/>
    <property type="evidence" value="ECO:0007669"/>
    <property type="project" value="TreeGrafter"/>
</dbReference>
<dbReference type="PANTHER" id="PTHR11405">
    <property type="entry name" value="CARBAMOYLTRANSFERASE FAMILY MEMBER"/>
    <property type="match status" value="1"/>
</dbReference>
<evidence type="ECO:0000256" key="5">
    <source>
        <dbReference type="ARBA" id="ARBA00022605"/>
    </source>
</evidence>
<dbReference type="Pfam" id="PF02786">
    <property type="entry name" value="CPSase_L_D2"/>
    <property type="match status" value="1"/>
</dbReference>
<proteinExistence type="inferred from homology"/>